<evidence type="ECO:0000313" key="10">
    <source>
        <dbReference type="EMBL" id="MFL0251036.1"/>
    </source>
</evidence>
<dbReference type="EMBL" id="JBJIAA010000008">
    <property type="protein sequence ID" value="MFL0251036.1"/>
    <property type="molecule type" value="Genomic_DNA"/>
</dbReference>
<keyword evidence="5 8" id="KW-0812">Transmembrane</keyword>
<dbReference type="InterPro" id="IPR051449">
    <property type="entry name" value="ABC-2_transporter_component"/>
</dbReference>
<keyword evidence="4" id="KW-1003">Cell membrane</keyword>
<dbReference type="InterPro" id="IPR047817">
    <property type="entry name" value="ABC2_TM_bact-type"/>
</dbReference>
<evidence type="ECO:0000256" key="3">
    <source>
        <dbReference type="ARBA" id="ARBA00022448"/>
    </source>
</evidence>
<dbReference type="PROSITE" id="PS51012">
    <property type="entry name" value="ABC_TM2"/>
    <property type="match status" value="1"/>
</dbReference>
<evidence type="ECO:0000259" key="9">
    <source>
        <dbReference type="PROSITE" id="PS51012"/>
    </source>
</evidence>
<feature type="transmembrane region" description="Helical" evidence="8">
    <location>
        <begin position="247"/>
        <end position="270"/>
    </location>
</feature>
<keyword evidence="7 8" id="KW-0472">Membrane</keyword>
<reference evidence="10 11" key="1">
    <citation type="submission" date="2024-11" db="EMBL/GenBank/DDBJ databases">
        <authorList>
            <person name="Heng Y.C."/>
            <person name="Lim A.C.H."/>
            <person name="Lee J.K.Y."/>
            <person name="Kittelmann S."/>
        </authorList>
    </citation>
    <scope>NUCLEOTIDE SEQUENCE [LARGE SCALE GENOMIC DNA]</scope>
    <source>
        <strain evidence="10 11">WILCCON 0114</strain>
    </source>
</reference>
<evidence type="ECO:0000256" key="8">
    <source>
        <dbReference type="SAM" id="Phobius"/>
    </source>
</evidence>
<evidence type="ECO:0000256" key="4">
    <source>
        <dbReference type="ARBA" id="ARBA00022475"/>
    </source>
</evidence>
<evidence type="ECO:0000256" key="7">
    <source>
        <dbReference type="ARBA" id="ARBA00023136"/>
    </source>
</evidence>
<feature type="transmembrane region" description="Helical" evidence="8">
    <location>
        <begin position="354"/>
        <end position="385"/>
    </location>
</feature>
<keyword evidence="6 8" id="KW-1133">Transmembrane helix</keyword>
<evidence type="ECO:0000256" key="2">
    <source>
        <dbReference type="ARBA" id="ARBA00007783"/>
    </source>
</evidence>
<evidence type="ECO:0000256" key="5">
    <source>
        <dbReference type="ARBA" id="ARBA00022692"/>
    </source>
</evidence>
<sequence length="394" mass="43106">MKILHISFKDLLITLKDKKSMARIVLMPIVLILVLGMALSSTFKSNAVTINKFDVAVVDNDNGEYSKEFKNVLKSKDVSKMINYKRMSEASAKDEIKNGQLPVLIVIPKGYSKDTTNGKKTNIEIYSDPGNTVDAKTVESFVKSYTATVSSIEAAVEASNGQLKSYKLDGHMIINKLVAKTKSSSFKLTESSLKAKDKLSAMQYYSAAMLAMYALFVGSLGTSSMLEEREDGTLKKLFTTPASKFEIFLGKVLGVFFLGIFDVIVLVAFTKIVFNVSWGNSLSGLTVLSLAMIFASCGFSLFLSLIFKSTKSVLLTSAVIIMIMSFIGGSMYPLSQMPEAMQTASKFMLNNWALRGYLSLMMGSGFSSIIIPSIVLVVIGSLLLLCGTFKFKFD</sequence>
<dbReference type="RefSeq" id="WP_406787692.1">
    <property type="nucleotide sequence ID" value="NZ_JBJIAA010000008.1"/>
</dbReference>
<organism evidence="10 11">
    <name type="scientific">Clostridium neuense</name>
    <dbReference type="NCBI Taxonomy" id="1728934"/>
    <lineage>
        <taxon>Bacteria</taxon>
        <taxon>Bacillati</taxon>
        <taxon>Bacillota</taxon>
        <taxon>Clostridia</taxon>
        <taxon>Eubacteriales</taxon>
        <taxon>Clostridiaceae</taxon>
        <taxon>Clostridium</taxon>
    </lineage>
</organism>
<protein>
    <submittedName>
        <fullName evidence="10">ABC transporter permease</fullName>
    </submittedName>
</protein>
<dbReference type="PANTHER" id="PTHR30294">
    <property type="entry name" value="MEMBRANE COMPONENT OF ABC TRANSPORTER YHHJ-RELATED"/>
    <property type="match status" value="1"/>
</dbReference>
<gene>
    <name evidence="10" type="ORF">ACJDT4_11435</name>
</gene>
<feature type="transmembrane region" description="Helical" evidence="8">
    <location>
        <begin position="282"/>
        <end position="306"/>
    </location>
</feature>
<feature type="transmembrane region" description="Helical" evidence="8">
    <location>
        <begin position="204"/>
        <end position="226"/>
    </location>
</feature>
<keyword evidence="11" id="KW-1185">Reference proteome</keyword>
<comment type="caution">
    <text evidence="10">The sequence shown here is derived from an EMBL/GenBank/DDBJ whole genome shotgun (WGS) entry which is preliminary data.</text>
</comment>
<name>A0ABW8TFM0_9CLOT</name>
<accession>A0ABW8TFM0</accession>
<dbReference type="InterPro" id="IPR013525">
    <property type="entry name" value="ABC2_TM"/>
</dbReference>
<dbReference type="Pfam" id="PF12698">
    <property type="entry name" value="ABC2_membrane_3"/>
    <property type="match status" value="1"/>
</dbReference>
<feature type="domain" description="ABC transmembrane type-2" evidence="9">
    <location>
        <begin position="170"/>
        <end position="394"/>
    </location>
</feature>
<comment type="subcellular location">
    <subcellularLocation>
        <location evidence="1">Cell membrane</location>
        <topology evidence="1">Multi-pass membrane protein</topology>
    </subcellularLocation>
</comment>
<comment type="similarity">
    <text evidence="2">Belongs to the ABC-2 integral membrane protein family.</text>
</comment>
<evidence type="ECO:0000256" key="1">
    <source>
        <dbReference type="ARBA" id="ARBA00004651"/>
    </source>
</evidence>
<keyword evidence="3" id="KW-0813">Transport</keyword>
<feature type="transmembrane region" description="Helical" evidence="8">
    <location>
        <begin position="313"/>
        <end position="334"/>
    </location>
</feature>
<dbReference type="Gene3D" id="3.40.1710.10">
    <property type="entry name" value="abc type-2 transporter like domain"/>
    <property type="match status" value="1"/>
</dbReference>
<proteinExistence type="inferred from homology"/>
<feature type="transmembrane region" description="Helical" evidence="8">
    <location>
        <begin position="21"/>
        <end position="43"/>
    </location>
</feature>
<evidence type="ECO:0000256" key="6">
    <source>
        <dbReference type="ARBA" id="ARBA00022989"/>
    </source>
</evidence>
<dbReference type="Proteomes" id="UP001623592">
    <property type="component" value="Unassembled WGS sequence"/>
</dbReference>
<evidence type="ECO:0000313" key="11">
    <source>
        <dbReference type="Proteomes" id="UP001623592"/>
    </source>
</evidence>
<dbReference type="PANTHER" id="PTHR30294:SF48">
    <property type="entry name" value="LINEARMYCIN RESISTANCE PERMEASE PROTEIN LNRM"/>
    <property type="match status" value="1"/>
</dbReference>